<evidence type="ECO:0000256" key="6">
    <source>
        <dbReference type="ARBA" id="ARBA00022692"/>
    </source>
</evidence>
<sequence>MTILQAVLLGVTYWLAIGNLPFVGLWSLQRPLVCGLVAGFILGDPIKGAVVGGTINLVYLGFMSAGGSMPADMAIAGILGTTYAIVGGIDAQTAMAIAVPIGIIGTIVWYLRMTFDSIFVHMADKYVENGEYNKIWKANVLYPQIMAFFMTVIPCTLAAYYGGAYIQSALNLLSGRVLTVFQIIGGLMPALGIGITLMYIFKGESKIFLFLGFLLAVYSKLSLLPLGMISLIVAIIYVQVSSNNNKVAIEEED</sequence>
<keyword evidence="4" id="KW-0762">Sugar transport</keyword>
<comment type="caution">
    <text evidence="10">The sequence shown here is derived from an EMBL/GenBank/DDBJ whole genome shotgun (WGS) entry which is preliminary data.</text>
</comment>
<keyword evidence="11" id="KW-1185">Reference proteome</keyword>
<feature type="transmembrane region" description="Helical" evidence="9">
    <location>
        <begin position="207"/>
        <end position="238"/>
    </location>
</feature>
<dbReference type="Pfam" id="PF03609">
    <property type="entry name" value="EII-Sor"/>
    <property type="match status" value="1"/>
</dbReference>
<keyword evidence="2" id="KW-0813">Transport</keyword>
<keyword evidence="6 9" id="KW-0812">Transmembrane</keyword>
<dbReference type="PANTHER" id="PTHR32502">
    <property type="entry name" value="N-ACETYLGALACTOSAMINE PERMEASE II COMPONENT-RELATED"/>
    <property type="match status" value="1"/>
</dbReference>
<keyword evidence="7 9" id="KW-1133">Transmembrane helix</keyword>
<organism evidence="10 11">
    <name type="scientific">Youngiibacter multivorans</name>
    <dbReference type="NCBI Taxonomy" id="937251"/>
    <lineage>
        <taxon>Bacteria</taxon>
        <taxon>Bacillati</taxon>
        <taxon>Bacillota</taxon>
        <taxon>Clostridia</taxon>
        <taxon>Eubacteriales</taxon>
        <taxon>Clostridiaceae</taxon>
        <taxon>Youngiibacter</taxon>
    </lineage>
</organism>
<dbReference type="PANTHER" id="PTHR32502:SF8">
    <property type="entry name" value="N-ACETYLGALACTOSAMINE PERMEASE IIC COMPONENT 1"/>
    <property type="match status" value="1"/>
</dbReference>
<evidence type="ECO:0000256" key="1">
    <source>
        <dbReference type="ARBA" id="ARBA00004651"/>
    </source>
</evidence>
<comment type="subcellular location">
    <subcellularLocation>
        <location evidence="1">Cell membrane</location>
        <topology evidence="1">Multi-pass membrane protein</topology>
    </subcellularLocation>
</comment>
<feature type="transmembrane region" description="Helical" evidence="9">
    <location>
        <begin position="178"/>
        <end position="201"/>
    </location>
</feature>
<feature type="transmembrane region" description="Helical" evidence="9">
    <location>
        <begin position="93"/>
        <end position="111"/>
    </location>
</feature>
<dbReference type="InterPro" id="IPR050303">
    <property type="entry name" value="GatZ_KbaZ_carbometab"/>
</dbReference>
<dbReference type="EMBL" id="JAGGKC010000030">
    <property type="protein sequence ID" value="MBP1920467.1"/>
    <property type="molecule type" value="Genomic_DNA"/>
</dbReference>
<evidence type="ECO:0000256" key="2">
    <source>
        <dbReference type="ARBA" id="ARBA00022448"/>
    </source>
</evidence>
<evidence type="ECO:0000256" key="5">
    <source>
        <dbReference type="ARBA" id="ARBA00022683"/>
    </source>
</evidence>
<protein>
    <submittedName>
        <fullName evidence="10">PTS system mannose-specific IIC component</fullName>
    </submittedName>
</protein>
<evidence type="ECO:0000313" key="11">
    <source>
        <dbReference type="Proteomes" id="UP001519271"/>
    </source>
</evidence>
<evidence type="ECO:0000256" key="8">
    <source>
        <dbReference type="ARBA" id="ARBA00023136"/>
    </source>
</evidence>
<keyword evidence="3" id="KW-1003">Cell membrane</keyword>
<feature type="transmembrane region" description="Helical" evidence="9">
    <location>
        <begin position="6"/>
        <end position="26"/>
    </location>
</feature>
<dbReference type="Proteomes" id="UP001519271">
    <property type="component" value="Unassembled WGS sequence"/>
</dbReference>
<evidence type="ECO:0000256" key="7">
    <source>
        <dbReference type="ARBA" id="ARBA00022989"/>
    </source>
</evidence>
<dbReference type="PROSITE" id="PS51106">
    <property type="entry name" value="PTS_EIIC_TYPE_4"/>
    <property type="match status" value="1"/>
</dbReference>
<dbReference type="InterPro" id="IPR004700">
    <property type="entry name" value="PTS_IIC_man"/>
</dbReference>
<gene>
    <name evidence="10" type="ORF">J2Z34_002979</name>
</gene>
<feature type="transmembrane region" description="Helical" evidence="9">
    <location>
        <begin position="145"/>
        <end position="166"/>
    </location>
</feature>
<feature type="transmembrane region" description="Helical" evidence="9">
    <location>
        <begin position="33"/>
        <end position="62"/>
    </location>
</feature>
<evidence type="ECO:0000256" key="9">
    <source>
        <dbReference type="SAM" id="Phobius"/>
    </source>
</evidence>
<evidence type="ECO:0000256" key="4">
    <source>
        <dbReference type="ARBA" id="ARBA00022597"/>
    </source>
</evidence>
<reference evidence="10 11" key="1">
    <citation type="submission" date="2021-03" db="EMBL/GenBank/DDBJ databases">
        <title>Genomic Encyclopedia of Type Strains, Phase IV (KMG-IV): sequencing the most valuable type-strain genomes for metagenomic binning, comparative biology and taxonomic classification.</title>
        <authorList>
            <person name="Goeker M."/>
        </authorList>
    </citation>
    <scope>NUCLEOTIDE SEQUENCE [LARGE SCALE GENOMIC DNA]</scope>
    <source>
        <strain evidence="10 11">DSM 6139</strain>
    </source>
</reference>
<feature type="transmembrane region" description="Helical" evidence="9">
    <location>
        <begin position="68"/>
        <end position="86"/>
    </location>
</feature>
<dbReference type="RefSeq" id="WP_209460640.1">
    <property type="nucleotide sequence ID" value="NZ_JAGGKC010000030.1"/>
</dbReference>
<evidence type="ECO:0000313" key="10">
    <source>
        <dbReference type="EMBL" id="MBP1920467.1"/>
    </source>
</evidence>
<evidence type="ECO:0000256" key="3">
    <source>
        <dbReference type="ARBA" id="ARBA00022475"/>
    </source>
</evidence>
<proteinExistence type="predicted"/>
<keyword evidence="5" id="KW-0598">Phosphotransferase system</keyword>
<accession>A0ABS4G7D8</accession>
<name>A0ABS4G7D8_9CLOT</name>
<keyword evidence="8 9" id="KW-0472">Membrane</keyword>